<sequence>MKAASWTSCVRTSDDFDSGILTGINILPLSAAIAFRLMIRASLISEYRKI</sequence>
<dbReference type="EMBL" id="SJPN01000002">
    <property type="protein sequence ID" value="TWU06319.1"/>
    <property type="molecule type" value="Genomic_DNA"/>
</dbReference>
<reference evidence="2 3" key="1">
    <citation type="submission" date="2019-02" db="EMBL/GenBank/DDBJ databases">
        <title>Deep-cultivation of Planctomycetes and their phenomic and genomic characterization uncovers novel biology.</title>
        <authorList>
            <person name="Wiegand S."/>
            <person name="Jogler M."/>
            <person name="Boedeker C."/>
            <person name="Pinto D."/>
            <person name="Vollmers J."/>
            <person name="Rivas-Marin E."/>
            <person name="Kohn T."/>
            <person name="Peeters S.H."/>
            <person name="Heuer A."/>
            <person name="Rast P."/>
            <person name="Oberbeckmann S."/>
            <person name="Bunk B."/>
            <person name="Jeske O."/>
            <person name="Meyerdierks A."/>
            <person name="Storesund J.E."/>
            <person name="Kallscheuer N."/>
            <person name="Luecker S."/>
            <person name="Lage O.M."/>
            <person name="Pohl T."/>
            <person name="Merkel B.J."/>
            <person name="Hornburger P."/>
            <person name="Mueller R.-W."/>
            <person name="Bruemmer F."/>
            <person name="Labrenz M."/>
            <person name="Spormann A.M."/>
            <person name="Op Den Camp H."/>
            <person name="Overmann J."/>
            <person name="Amann R."/>
            <person name="Jetten M.S.M."/>
            <person name="Mascher T."/>
            <person name="Medema M.H."/>
            <person name="Devos D.P."/>
            <person name="Kaster A.-K."/>
            <person name="Ovreas L."/>
            <person name="Rohde M."/>
            <person name="Galperin M.Y."/>
            <person name="Jogler C."/>
        </authorList>
    </citation>
    <scope>NUCLEOTIDE SEQUENCE [LARGE SCALE GENOMIC DNA]</scope>
    <source>
        <strain evidence="2 3">Pla52n</strain>
    </source>
</reference>
<feature type="transmembrane region" description="Helical" evidence="1">
    <location>
        <begin position="20"/>
        <end position="39"/>
    </location>
</feature>
<name>A0A5C6B4T6_9BACT</name>
<evidence type="ECO:0000313" key="3">
    <source>
        <dbReference type="Proteomes" id="UP000320176"/>
    </source>
</evidence>
<dbReference type="Proteomes" id="UP000320176">
    <property type="component" value="Unassembled WGS sequence"/>
</dbReference>
<comment type="caution">
    <text evidence="2">The sequence shown here is derived from an EMBL/GenBank/DDBJ whole genome shotgun (WGS) entry which is preliminary data.</text>
</comment>
<keyword evidence="3" id="KW-1185">Reference proteome</keyword>
<evidence type="ECO:0000313" key="2">
    <source>
        <dbReference type="EMBL" id="TWU06319.1"/>
    </source>
</evidence>
<keyword evidence="1" id="KW-0472">Membrane</keyword>
<protein>
    <submittedName>
        <fullName evidence="2">Uncharacterized protein</fullName>
    </submittedName>
</protein>
<evidence type="ECO:0000256" key="1">
    <source>
        <dbReference type="SAM" id="Phobius"/>
    </source>
</evidence>
<proteinExistence type="predicted"/>
<keyword evidence="1" id="KW-1133">Transmembrane helix</keyword>
<dbReference type="AlphaFoldDB" id="A0A5C6B4T6"/>
<accession>A0A5C6B4T6</accession>
<gene>
    <name evidence="2" type="ORF">Pla52n_20400</name>
</gene>
<organism evidence="2 3">
    <name type="scientific">Stieleria varia</name>
    <dbReference type="NCBI Taxonomy" id="2528005"/>
    <lineage>
        <taxon>Bacteria</taxon>
        <taxon>Pseudomonadati</taxon>
        <taxon>Planctomycetota</taxon>
        <taxon>Planctomycetia</taxon>
        <taxon>Pirellulales</taxon>
        <taxon>Pirellulaceae</taxon>
        <taxon>Stieleria</taxon>
    </lineage>
</organism>
<keyword evidence="1" id="KW-0812">Transmembrane</keyword>